<dbReference type="AlphaFoldDB" id="A0A2P5E1A8"/>
<organism evidence="1 2">
    <name type="scientific">Trema orientale</name>
    <name type="common">Charcoal tree</name>
    <name type="synonym">Celtis orientalis</name>
    <dbReference type="NCBI Taxonomy" id="63057"/>
    <lineage>
        <taxon>Eukaryota</taxon>
        <taxon>Viridiplantae</taxon>
        <taxon>Streptophyta</taxon>
        <taxon>Embryophyta</taxon>
        <taxon>Tracheophyta</taxon>
        <taxon>Spermatophyta</taxon>
        <taxon>Magnoliopsida</taxon>
        <taxon>eudicotyledons</taxon>
        <taxon>Gunneridae</taxon>
        <taxon>Pentapetalae</taxon>
        <taxon>rosids</taxon>
        <taxon>fabids</taxon>
        <taxon>Rosales</taxon>
        <taxon>Cannabaceae</taxon>
        <taxon>Trema</taxon>
    </lineage>
</organism>
<comment type="caution">
    <text evidence="1">The sequence shown here is derived from an EMBL/GenBank/DDBJ whole genome shotgun (WGS) entry which is preliminary data.</text>
</comment>
<evidence type="ECO:0000313" key="2">
    <source>
        <dbReference type="Proteomes" id="UP000237000"/>
    </source>
</evidence>
<protein>
    <submittedName>
        <fullName evidence="1">Uncharacterized protein</fullName>
    </submittedName>
</protein>
<dbReference type="InParanoid" id="A0A2P5E1A8"/>
<dbReference type="Proteomes" id="UP000237000">
    <property type="component" value="Unassembled WGS sequence"/>
</dbReference>
<dbReference type="EMBL" id="JXTC01000236">
    <property type="protein sequence ID" value="PON79306.1"/>
    <property type="molecule type" value="Genomic_DNA"/>
</dbReference>
<proteinExistence type="predicted"/>
<sequence>MNWNVVDPERKILPPKTLCTALFSSL</sequence>
<name>A0A2P5E1A8_TREOI</name>
<keyword evidence="2" id="KW-1185">Reference proteome</keyword>
<evidence type="ECO:0000313" key="1">
    <source>
        <dbReference type="EMBL" id="PON79306.1"/>
    </source>
</evidence>
<reference evidence="2" key="1">
    <citation type="submission" date="2016-06" db="EMBL/GenBank/DDBJ databases">
        <title>Parallel loss of symbiosis genes in relatives of nitrogen-fixing non-legume Parasponia.</title>
        <authorList>
            <person name="Van Velzen R."/>
            <person name="Holmer R."/>
            <person name="Bu F."/>
            <person name="Rutten L."/>
            <person name="Van Zeijl A."/>
            <person name="Liu W."/>
            <person name="Santuari L."/>
            <person name="Cao Q."/>
            <person name="Sharma T."/>
            <person name="Shen D."/>
            <person name="Roswanjaya Y."/>
            <person name="Wardhani T."/>
            <person name="Kalhor M.S."/>
            <person name="Jansen J."/>
            <person name="Van den Hoogen J."/>
            <person name="Gungor B."/>
            <person name="Hartog M."/>
            <person name="Hontelez J."/>
            <person name="Verver J."/>
            <person name="Yang W.-C."/>
            <person name="Schijlen E."/>
            <person name="Repin R."/>
            <person name="Schilthuizen M."/>
            <person name="Schranz E."/>
            <person name="Heidstra R."/>
            <person name="Miyata K."/>
            <person name="Fedorova E."/>
            <person name="Kohlen W."/>
            <person name="Bisseling T."/>
            <person name="Smit S."/>
            <person name="Geurts R."/>
        </authorList>
    </citation>
    <scope>NUCLEOTIDE SEQUENCE [LARGE SCALE GENOMIC DNA]</scope>
    <source>
        <strain evidence="2">cv. RG33-2</strain>
    </source>
</reference>
<gene>
    <name evidence="1" type="ORF">TorRG33x02_235880</name>
</gene>
<accession>A0A2P5E1A8</accession>